<dbReference type="Proteomes" id="UP000015500">
    <property type="component" value="Chromosome"/>
</dbReference>
<organism evidence="1 2">
    <name type="scientific">Geobacillus genomosp. 3</name>
    <dbReference type="NCBI Taxonomy" id="1921421"/>
    <lineage>
        <taxon>Bacteria</taxon>
        <taxon>Bacillati</taxon>
        <taxon>Bacillota</taxon>
        <taxon>Bacilli</taxon>
        <taxon>Bacillales</taxon>
        <taxon>Anoxybacillaceae</taxon>
        <taxon>Geobacillus</taxon>
    </lineage>
</organism>
<protein>
    <recommendedName>
        <fullName evidence="3">GapA-binding peptide SR1P</fullName>
    </recommendedName>
</protein>
<sequence>MVKAFAVEQGTIVCQVCGKEIDAVDTAEGVKIWYGICAGCSEKKKGEQKSH</sequence>
<dbReference type="OrthoDB" id="2971595at2"/>
<dbReference type="InterPro" id="IPR025236">
    <property type="entry name" value="SR1P"/>
</dbReference>
<evidence type="ECO:0000313" key="2">
    <source>
        <dbReference type="Proteomes" id="UP000015500"/>
    </source>
</evidence>
<evidence type="ECO:0008006" key="3">
    <source>
        <dbReference type="Google" id="ProtNLM"/>
    </source>
</evidence>
<proteinExistence type="predicted"/>
<dbReference type="AlphaFoldDB" id="S5Z3K9"/>
<gene>
    <name evidence="1" type="ORF">M493_17150</name>
</gene>
<dbReference type="PATRIC" id="fig|1345697.3.peg.3388"/>
<dbReference type="RefSeq" id="WP_020961426.1">
    <property type="nucleotide sequence ID" value="NC_022080.4"/>
</dbReference>
<dbReference type="EMBL" id="CP006254">
    <property type="protein sequence ID" value="AGT33639.1"/>
    <property type="molecule type" value="Genomic_DNA"/>
</dbReference>
<dbReference type="STRING" id="1921421.M493_17150"/>
<reference evidence="1 2" key="1">
    <citation type="journal article" date="2014" name="Genome Announc.">
        <title>Complete Genome Sequence of the Thermophilic Polychlorinated Biphenyl Degrader Geobacillus sp. Strain JF8 (NBRC 109937).</title>
        <authorList>
            <person name="Shintani M."/>
            <person name="Ohtsubo Y."/>
            <person name="Fukuda K."/>
            <person name="Hosoyama A."/>
            <person name="Ohji S."/>
            <person name="Yamazoe A."/>
            <person name="Fujita N."/>
            <person name="Nagata Y."/>
            <person name="Tsuda M."/>
            <person name="Hatta T."/>
            <person name="Kimbara K."/>
        </authorList>
    </citation>
    <scope>NUCLEOTIDE SEQUENCE [LARGE SCALE GENOMIC DNA]</scope>
    <source>
        <strain evidence="1 2">JF8</strain>
    </source>
</reference>
<name>S5Z3K9_GEOG3</name>
<keyword evidence="2" id="KW-1185">Reference proteome</keyword>
<dbReference type="Pfam" id="PF13790">
    <property type="entry name" value="SR1P"/>
    <property type="match status" value="1"/>
</dbReference>
<accession>S5Z3K9</accession>
<dbReference type="HOGENOM" id="CLU_3099245_0_0_9"/>
<dbReference type="KEGG" id="gjf:M493_17150"/>
<evidence type="ECO:0000313" key="1">
    <source>
        <dbReference type="EMBL" id="AGT33639.1"/>
    </source>
</evidence>